<dbReference type="InterPro" id="IPR046548">
    <property type="entry name" value="DUF6804"/>
</dbReference>
<dbReference type="RefSeq" id="WP_307312487.1">
    <property type="nucleotide sequence ID" value="NZ_JAUSRE010000039.1"/>
</dbReference>
<name>A0ABT9RZY6_9MICC</name>
<organism evidence="2 3">
    <name type="scientific">Pseudarthrobacter enclensis</name>
    <dbReference type="NCBI Taxonomy" id="993070"/>
    <lineage>
        <taxon>Bacteria</taxon>
        <taxon>Bacillati</taxon>
        <taxon>Actinomycetota</taxon>
        <taxon>Actinomycetes</taxon>
        <taxon>Micrococcales</taxon>
        <taxon>Micrococcaceae</taxon>
        <taxon>Pseudarthrobacter</taxon>
    </lineage>
</organism>
<feature type="transmembrane region" description="Helical" evidence="1">
    <location>
        <begin position="59"/>
        <end position="77"/>
    </location>
</feature>
<feature type="transmembrane region" description="Helical" evidence="1">
    <location>
        <begin position="106"/>
        <end position="125"/>
    </location>
</feature>
<keyword evidence="1" id="KW-0472">Membrane</keyword>
<gene>
    <name evidence="2" type="ORF">J2X98_004427</name>
</gene>
<feature type="transmembrane region" description="Helical" evidence="1">
    <location>
        <begin position="34"/>
        <end position="52"/>
    </location>
</feature>
<keyword evidence="1" id="KW-0812">Transmembrane</keyword>
<accession>A0ABT9RZY6</accession>
<evidence type="ECO:0000313" key="3">
    <source>
        <dbReference type="Proteomes" id="UP001226577"/>
    </source>
</evidence>
<dbReference type="Proteomes" id="UP001226577">
    <property type="component" value="Unassembled WGS sequence"/>
</dbReference>
<proteinExistence type="predicted"/>
<dbReference type="Pfam" id="PF20619">
    <property type="entry name" value="DUF6804"/>
    <property type="match status" value="1"/>
</dbReference>
<comment type="caution">
    <text evidence="2">The sequence shown here is derived from an EMBL/GenBank/DDBJ whole genome shotgun (WGS) entry which is preliminary data.</text>
</comment>
<keyword evidence="1" id="KW-1133">Transmembrane helix</keyword>
<feature type="transmembrane region" description="Helical" evidence="1">
    <location>
        <begin position="83"/>
        <end position="101"/>
    </location>
</feature>
<keyword evidence="3" id="KW-1185">Reference proteome</keyword>
<evidence type="ECO:0000256" key="1">
    <source>
        <dbReference type="SAM" id="Phobius"/>
    </source>
</evidence>
<protein>
    <submittedName>
        <fullName evidence="2">Uncharacterized protein</fullName>
    </submittedName>
</protein>
<reference evidence="2 3" key="1">
    <citation type="submission" date="2023-07" db="EMBL/GenBank/DDBJ databases">
        <title>Sorghum-associated microbial communities from plants grown in Nebraska, USA.</title>
        <authorList>
            <person name="Schachtman D."/>
        </authorList>
    </citation>
    <scope>NUCLEOTIDE SEQUENCE [LARGE SCALE GENOMIC DNA]</scope>
    <source>
        <strain evidence="2 3">CC222</strain>
    </source>
</reference>
<sequence>MYNSYQHSTDRWPAAPGFTEEQLNGVPLVTVHPAAVPAIIGAAFLLIAAMGAQYEFYVILRWAVTAMAIWMSVVASALKSTPWVVVFVAIAVLFNPLIPIYATREFWVPIDFAGLVLFWVAGVKLRASKPVPSSG</sequence>
<dbReference type="EMBL" id="JAUSRE010000039">
    <property type="protein sequence ID" value="MDP9890812.1"/>
    <property type="molecule type" value="Genomic_DNA"/>
</dbReference>
<evidence type="ECO:0000313" key="2">
    <source>
        <dbReference type="EMBL" id="MDP9890812.1"/>
    </source>
</evidence>